<evidence type="ECO:0000259" key="1">
    <source>
        <dbReference type="PROSITE" id="PS51502"/>
    </source>
</evidence>
<proteinExistence type="predicted"/>
<gene>
    <name evidence="2" type="ORF">SCARR_02984</name>
</gene>
<dbReference type="InterPro" id="IPR011008">
    <property type="entry name" value="Dimeric_a/b-barrel"/>
</dbReference>
<evidence type="ECO:0000313" key="2">
    <source>
        <dbReference type="EMBL" id="VGO20917.1"/>
    </source>
</evidence>
<dbReference type="SUPFAM" id="SSF54909">
    <property type="entry name" value="Dimeric alpha+beta barrel"/>
    <property type="match status" value="1"/>
</dbReference>
<dbReference type="PROSITE" id="PS51257">
    <property type="entry name" value="PROKAR_LIPOPROTEIN"/>
    <property type="match status" value="1"/>
</dbReference>
<dbReference type="SMART" id="SM00886">
    <property type="entry name" value="Dabb"/>
    <property type="match status" value="1"/>
</dbReference>
<sequence>MNAKSTALAGLACLLTGCTTMRNSTTTEKPMIVHSVFFKLKHDKGSQAEAGFLAQAAELSGIPGVENFQTLKETSPKNNFDFGLSMEFADQAAYDGYNTHPDHVRFVQEVWLKEVVEFQEIDYVPIAD</sequence>
<dbReference type="PROSITE" id="PS51502">
    <property type="entry name" value="S_R_A_B_BARREL"/>
    <property type="match status" value="1"/>
</dbReference>
<dbReference type="EMBL" id="CAAHFH010000002">
    <property type="protein sequence ID" value="VGO20917.1"/>
    <property type="molecule type" value="Genomic_DNA"/>
</dbReference>
<organism evidence="2 3">
    <name type="scientific">Pontiella sulfatireligans</name>
    <dbReference type="NCBI Taxonomy" id="2750658"/>
    <lineage>
        <taxon>Bacteria</taxon>
        <taxon>Pseudomonadati</taxon>
        <taxon>Kiritimatiellota</taxon>
        <taxon>Kiritimatiellia</taxon>
        <taxon>Kiritimatiellales</taxon>
        <taxon>Pontiellaceae</taxon>
        <taxon>Pontiella</taxon>
    </lineage>
</organism>
<keyword evidence="3" id="KW-1185">Reference proteome</keyword>
<dbReference type="Gene3D" id="3.30.70.100">
    <property type="match status" value="1"/>
</dbReference>
<dbReference type="Pfam" id="PF07876">
    <property type="entry name" value="Dabb"/>
    <property type="match status" value="1"/>
</dbReference>
<dbReference type="AlphaFoldDB" id="A0A6C2UNK1"/>
<feature type="domain" description="Stress-response A/B barrel" evidence="1">
    <location>
        <begin position="32"/>
        <end position="123"/>
    </location>
</feature>
<evidence type="ECO:0000313" key="3">
    <source>
        <dbReference type="Proteomes" id="UP000346198"/>
    </source>
</evidence>
<reference evidence="2 3" key="1">
    <citation type="submission" date="2019-04" db="EMBL/GenBank/DDBJ databases">
        <authorList>
            <person name="Van Vliet M D."/>
        </authorList>
    </citation>
    <scope>NUCLEOTIDE SEQUENCE [LARGE SCALE GENOMIC DNA]</scope>
    <source>
        <strain evidence="2 3">F21</strain>
    </source>
</reference>
<protein>
    <recommendedName>
        <fullName evidence="1">Stress-response A/B barrel domain-containing protein</fullName>
    </recommendedName>
</protein>
<accession>A0A6C2UNK1</accession>
<dbReference type="Proteomes" id="UP000346198">
    <property type="component" value="Unassembled WGS sequence"/>
</dbReference>
<name>A0A6C2UNK1_9BACT</name>
<dbReference type="InterPro" id="IPR013097">
    <property type="entry name" value="Dabb"/>
</dbReference>